<dbReference type="EMBL" id="JANHOG010000365">
    <property type="protein sequence ID" value="KAJ3555098.1"/>
    <property type="molecule type" value="Genomic_DNA"/>
</dbReference>
<dbReference type="Proteomes" id="UP001148662">
    <property type="component" value="Unassembled WGS sequence"/>
</dbReference>
<evidence type="ECO:0000313" key="2">
    <source>
        <dbReference type="Proteomes" id="UP001148662"/>
    </source>
</evidence>
<reference evidence="1" key="1">
    <citation type="submission" date="2022-07" db="EMBL/GenBank/DDBJ databases">
        <title>Genome Sequence of Phlebia brevispora.</title>
        <authorList>
            <person name="Buettner E."/>
        </authorList>
    </citation>
    <scope>NUCLEOTIDE SEQUENCE</scope>
    <source>
        <strain evidence="1">MPL23</strain>
    </source>
</reference>
<organism evidence="1 2">
    <name type="scientific">Phlebia brevispora</name>
    <dbReference type="NCBI Taxonomy" id="194682"/>
    <lineage>
        <taxon>Eukaryota</taxon>
        <taxon>Fungi</taxon>
        <taxon>Dikarya</taxon>
        <taxon>Basidiomycota</taxon>
        <taxon>Agaricomycotina</taxon>
        <taxon>Agaricomycetes</taxon>
        <taxon>Polyporales</taxon>
        <taxon>Meruliaceae</taxon>
        <taxon>Phlebia</taxon>
    </lineage>
</organism>
<evidence type="ECO:0000313" key="1">
    <source>
        <dbReference type="EMBL" id="KAJ3555098.1"/>
    </source>
</evidence>
<accession>A0ACC1T7Q2</accession>
<comment type="caution">
    <text evidence="1">The sequence shown here is derived from an EMBL/GenBank/DDBJ whole genome shotgun (WGS) entry which is preliminary data.</text>
</comment>
<proteinExistence type="predicted"/>
<gene>
    <name evidence="1" type="ORF">NM688_g2765</name>
</gene>
<sequence length="2736" mass="304516">MSPQGERSYLDEVSEEEPFEVGPAWRATSAREEARTEDIGKPCRLYEPEVVRCVNLGGHGTEVDWKCEADLPEALRFGRIEVSCEGWDGPGDPYVLKGSCALNYHLVQVPDALRGKSETHNVPSRMSRCTSADAWHHLAQDLASIIFTIIWIAVLLLILYSFLESCFRGRSGGASTRRPNRRGPGPGSGWFPWTNRDDRPGGSDNPPPYTKYPSRTPAAAQEPGWRPGFWTGAALGGLGTYLFNGNRRTQTRTAYDTRYDWERPAQRPLFQSPSFSTGYGGPRRRTDFDCDDRGEDANLRQLAKWRRHQVWRFLHLDASRVKSRANRASSTRVYLTKRRAGRKARMTSWDTLESSQAEFTFRATALGLLIGCLLCFTNLYFGLQTGWISMMSLQSALIGFLLSRMLPTPMSAQENIVLQTTAVATGTMPLAAGFVGILPALGLLDEQRDGVPPIQLSFLEAVGWSCAVAFFGVFLSPPLRKQVIVEEQLAFPSGTATAQLISVLHQLPPPDTSIRRRHGYREIDHEDANVPSAATESLTPGDEEDIAVSILPDNGKPEGWAPLIWSFLASGLMTLTAYFFPVTFSIPLFGHYLAREWLWTFTPSLSYIGQGIIMGFPTTLSMNLGMLVGWAILSPISKVAGWAPGPVGDMTTGARGWILWTSLAIMCTDSLVSLMPVVYEIIINKLLASKSADDGKDDKEVEMEDRLVPMKWVIWGTLGSVVFGTILVWLVFGHEGIKPWATIIGYIMGALLSVLGVRALGETDLNPVSGLGKISQLFFAWIQPGNIVANIIAGGVAEAGAQQAGDLMQDLKTGHLLRASPRAQFYGQLIGSSLSIVLTSVAYSLYTRAYEIPGPSFPAPTAYVWLGLARLLRDGELPEKSGIFMVSFSIFFAFIAAAKIYATGRELPNSKWIPSGVAFAIGFLNTPSFSLARLIGGIIEYVYYRRVGRENGGIRLIIIASGFVLGEGVNIVTSSLDHHPRPSQPPVEPERTMPTPVLDKQTVLDVDPWLEPNVPAIIHRHDLFRKWKDTLQETEGGYDAFTRSYLKMGLNVQSDNSVLYREWAPNAVEAVLTGDFNKWNRISHPMKKNEYGIWEITVPPTATGECAIPHDSKVKISMILPSGERIERLPAWIRRVTQDLKISPVYEARFWNPPPNEKYKFKNKRPPKPKSARIYEAHVGISTSEYRVGKYTEFTRDTLPRIRDLGYNVIQMMAVMEHPYYASFGYQVTSFFAASSRYGTPEELKELIDTAHGMGVTVLLDVVHSHASNNVLDGINQYDGTDHQYFHGGGKGKHDLWDSRLFNYGHHEVLRFLMSNLRFWMEEYQFDGFRFDGVTSMMYIHHGMGVGFSGGYHEYFGDAVDLEAVVYLMLANDMLHELYPFCITIAEDVSGMPLLCIPCAKGGVAFDYRLSMAIPDMWIKLLKHKKDDEWNMSDIVWTLTNRRHGEKSIAYAESHDQALVGDKTIAFWLMDKEMYTNMSDLTELTPIIARGIALHKMIRLLVHSLGGEGYLNFEGNEFGHPEWLDFPREGNGNSFHYARRQWNVVDDPLLRYKYLNEFDKAMNHLEDKYGWLAAPQAYVSLKHEVDKVIVFERAGLVFVFNFHPTNSFTDYRVGVEEAGEYRIVLSSDDKRFGGFENIKTDVSFFTTPMEWNNRKNWMQSLGLQGLRLRSERPSCVASKPSPFSYTHTMGDTKRSSTSEKDGGIPLPVAAVPLADARSVRKRRFRTFLRHLIAFSVVYFCILHWAQQFKPQVEAEAEKWYTNPFALSHWHFGHRGDHGKGRKILNGKLAEDLFLTIPNSASAITASRQYATKPHMAGTPGDFETAKDFLTLLQTELGISAPTDEPIYSAGTTESRNATLSIPELKAPNAWIDLYYPVMNTPLNHSVEIVGEDGKAVWSAPLEEVADSTDPEAGKYFDAVPAFHGLSKSGEVKGKLVYANYGRQEDYKALIDKGVDLNGAIVLVRYGGIFRGLKVKGAEELGAVGVLIYSDPADDGSVTESKGFLPYPYGPARNPTSVQRGSVQYLSIYPGDPTTPGYPAYENSTRTEGENIPGIPSLPLSWANAQILLQEISDNGLNRTISLVNHVDTRVIPIWNTMGVIPGHIKDEVVVIGNHRDAWVMGATDPSSGTASVHEVIKGFGALLRQGWKPLRTIVIASWDAEEYGLIGSTEWGEDFEEFIDEHVVTYLNLDSSVSGSRYHANASPSLAHLVRSTAEKVPHPTKAGLTLWDATKDTGVLGGEIDAEVQAMYDEQFKYADALGVSPLGSGSDYTVFLQHIGVASANEGFGATLHDPVYHYHSVFDSERWQELYNDPGFLRHVAIAKHLGLVALRLADSIVLPINTTHYALALESYLDDVEAIAATSSFDVEFHSLRHDIHHLQETSAALDQEKTEAEAELRNVIKRIVRRRLIRRKIRKAWCKIRKAFGKPCHKKEFQHHEIPSFTTPSGRVVRPRVGRFPVWLQEQKERHGCGLKERPFPKKLHEAIKRVRESNKKLVAFEKGFISKEGIRDREWYKHLGVAPGKWLGYGATTLPALTESFTIDHNATLAQYEVKRLEKLVKSLVFIFNHHAKMAPPPAGQPPGPTATAAVNALCIVVLVVVSIATHAYERTLLPLYGGPATDYHLNKVVWSVCVLGTIVPAIPVWPAILLGGTMLCAMPQTAYWAAAYTARTGNPIWGPVLTHLGVIAPVMFLGTAIVKTLQVDQDIGGVFGAPVQAITLPFFVTLQNMTCLLLLVA</sequence>
<name>A0ACC1T7Q2_9APHY</name>
<keyword evidence="2" id="KW-1185">Reference proteome</keyword>
<protein>
    <submittedName>
        <fullName evidence="1">Uncharacterized protein</fullName>
    </submittedName>
</protein>